<feature type="domain" description="3D" evidence="1">
    <location>
        <begin position="87"/>
        <end position="146"/>
    </location>
</feature>
<dbReference type="PATRIC" id="fig|1069642.3.peg.2970"/>
<dbReference type="AlphaFoldDB" id="K7ZGN3"/>
<dbReference type="GO" id="GO:0009254">
    <property type="term" value="P:peptidoglycan turnover"/>
    <property type="evidence" value="ECO:0007669"/>
    <property type="project" value="InterPro"/>
</dbReference>
<dbReference type="HOGENOM" id="CLU_1264868_0_0_7"/>
<name>K7ZGN3_BDEBC</name>
<dbReference type="KEGG" id="bbat:Bdt_3002"/>
<dbReference type="Proteomes" id="UP000010074">
    <property type="component" value="Chromosome"/>
</dbReference>
<dbReference type="STRING" id="1069642.Bdt_3002"/>
<accession>K7ZGN3</accession>
<protein>
    <recommendedName>
        <fullName evidence="1">3D domain-containing protein</fullName>
    </recommendedName>
</protein>
<dbReference type="EMBL" id="CP002930">
    <property type="protein sequence ID" value="AFY02677.1"/>
    <property type="molecule type" value="Genomic_DNA"/>
</dbReference>
<organism evidence="2 3">
    <name type="scientific">Bdellovibrio bacteriovorus str. Tiberius</name>
    <dbReference type="NCBI Taxonomy" id="1069642"/>
    <lineage>
        <taxon>Bacteria</taxon>
        <taxon>Pseudomonadati</taxon>
        <taxon>Bdellovibrionota</taxon>
        <taxon>Bdellovibrionia</taxon>
        <taxon>Bdellovibrionales</taxon>
        <taxon>Pseudobdellovibrionaceae</taxon>
        <taxon>Bdellovibrio</taxon>
    </lineage>
</organism>
<dbReference type="CDD" id="cd22785">
    <property type="entry name" value="DPBB_MltA-like"/>
    <property type="match status" value="1"/>
</dbReference>
<sequence length="218" mass="23962">MVATANASSSQLCKSGIATTSTYFVPHIKDYCSGSKPCKKFLKQVRMQGSGTLSGNRLLTYTGKTRSLGSCDTAFGASGKCLIPFFSVAADPRYYSMGDIIRMPALEGKRIRMPNGKTVIHPGYLIVHDTGGAIKGPNRFDMFTGSYGLNDKDNVFGYKGSRDLRMTDVNDCTKSFSTVRRNSYDYQNSLAMLEDILSDVYSSKRSIASYQSYKKGSR</sequence>
<dbReference type="Gene3D" id="2.40.40.10">
    <property type="entry name" value="RlpA-like domain"/>
    <property type="match status" value="1"/>
</dbReference>
<dbReference type="Pfam" id="PF06725">
    <property type="entry name" value="3D"/>
    <property type="match status" value="1"/>
</dbReference>
<evidence type="ECO:0000313" key="2">
    <source>
        <dbReference type="EMBL" id="AFY02677.1"/>
    </source>
</evidence>
<dbReference type="InterPro" id="IPR010611">
    <property type="entry name" value="3D_dom"/>
</dbReference>
<evidence type="ECO:0000259" key="1">
    <source>
        <dbReference type="Pfam" id="PF06725"/>
    </source>
</evidence>
<dbReference type="InterPro" id="IPR036908">
    <property type="entry name" value="RlpA-like_sf"/>
</dbReference>
<evidence type="ECO:0000313" key="3">
    <source>
        <dbReference type="Proteomes" id="UP000010074"/>
    </source>
</evidence>
<dbReference type="SUPFAM" id="SSF50685">
    <property type="entry name" value="Barwin-like endoglucanases"/>
    <property type="match status" value="1"/>
</dbReference>
<dbReference type="GO" id="GO:0019867">
    <property type="term" value="C:outer membrane"/>
    <property type="evidence" value="ECO:0007669"/>
    <property type="project" value="InterPro"/>
</dbReference>
<gene>
    <name evidence="2" type="ORF">Bdt_3002</name>
</gene>
<proteinExistence type="predicted"/>
<dbReference type="GO" id="GO:0004553">
    <property type="term" value="F:hydrolase activity, hydrolyzing O-glycosyl compounds"/>
    <property type="evidence" value="ECO:0007669"/>
    <property type="project" value="InterPro"/>
</dbReference>
<reference evidence="2 3" key="1">
    <citation type="journal article" date="2012" name="BMC Genomics">
        <title>Genome analysis of a simultaneously predatory and prey-independent, novel Bdellovibrio bacteriovorus from the River Tiber, supports in silico predictions of both ancient and recent lateral gene transfer from diverse bacteria.</title>
        <authorList>
            <person name="Hobley L."/>
            <person name="Lerner T.R."/>
            <person name="Williams L.E."/>
            <person name="Lambert C."/>
            <person name="Till R."/>
            <person name="Milner D.S."/>
            <person name="Basford S.M."/>
            <person name="Capeness M.J."/>
            <person name="Fenton A.K."/>
            <person name="Atterbury R.J."/>
            <person name="Harris M.A."/>
            <person name="Sockett R.E."/>
        </authorList>
    </citation>
    <scope>NUCLEOTIDE SEQUENCE [LARGE SCALE GENOMIC DNA]</scope>
    <source>
        <strain evidence="2 3">Tiberius</strain>
    </source>
</reference>